<keyword evidence="10" id="KW-0489">Methyltransferase</keyword>
<keyword evidence="11" id="KW-1185">Reference proteome</keyword>
<dbReference type="Pfam" id="PF13847">
    <property type="entry name" value="Methyltransf_31"/>
    <property type="match status" value="1"/>
</dbReference>
<comment type="catalytic activity">
    <reaction evidence="7">
        <text>arsenic triglutathione + 2 [thioredoxin]-dithiol + 2 S-adenosyl-L-methionine + H2O = dimethylarsinous acid + 2 [thioredoxin]-disulfide + 3 glutathione + 2 S-adenosyl-L-homocysteine + 2 H(+)</text>
        <dbReference type="Rhea" id="RHEA:69464"/>
        <dbReference type="Rhea" id="RHEA-COMP:10698"/>
        <dbReference type="Rhea" id="RHEA-COMP:10700"/>
        <dbReference type="ChEBI" id="CHEBI:15377"/>
        <dbReference type="ChEBI" id="CHEBI:15378"/>
        <dbReference type="ChEBI" id="CHEBI:23808"/>
        <dbReference type="ChEBI" id="CHEBI:29950"/>
        <dbReference type="ChEBI" id="CHEBI:50058"/>
        <dbReference type="ChEBI" id="CHEBI:57856"/>
        <dbReference type="ChEBI" id="CHEBI:57925"/>
        <dbReference type="ChEBI" id="CHEBI:59789"/>
        <dbReference type="ChEBI" id="CHEBI:183640"/>
        <dbReference type="EC" id="2.1.1.137"/>
    </reaction>
</comment>
<reference evidence="10 11" key="1">
    <citation type="journal article" date="2018" name="Sci. Rep.">
        <title>Genomic signatures of local adaptation to the degree of environmental predictability in rotifers.</title>
        <authorList>
            <person name="Franch-Gras L."/>
            <person name="Hahn C."/>
            <person name="Garcia-Roger E.M."/>
            <person name="Carmona M.J."/>
            <person name="Serra M."/>
            <person name="Gomez A."/>
        </authorList>
    </citation>
    <scope>NUCLEOTIDE SEQUENCE [LARGE SCALE GENOMIC DNA]</scope>
    <source>
        <strain evidence="10">HYR1</strain>
    </source>
</reference>
<evidence type="ECO:0000313" key="10">
    <source>
        <dbReference type="EMBL" id="RMZ93028.1"/>
    </source>
</evidence>
<dbReference type="STRING" id="10195.A0A3M7P1U0"/>
<dbReference type="InterPro" id="IPR026669">
    <property type="entry name" value="Arsenite_MeTrfase-like"/>
</dbReference>
<sequence>CCGATSFPQKDYNKQLGYTDEELNNVPDEAILGLGCGNPNAIAQIKEGQTVLDLGSGAGFDCFIARRKVGESGRVIGVDMTQDMIDKATKIAEKNGYKNVEFRHGEIEALPVEDNSIDIIISNCVVNLSTAKDNVYKESYRVLKPGGKIAISDVIATSPLPDWIKNDQELYNGCMAGASTLDELNDFLNNAGFKCIDIKVNENSRQFIKGWEATGEVQNFVASATIQATKPGGKCC</sequence>
<evidence type="ECO:0000256" key="4">
    <source>
        <dbReference type="ARBA" id="ARBA00034521"/>
    </source>
</evidence>
<dbReference type="EC" id="2.1.1.137" evidence="4"/>
<evidence type="ECO:0000256" key="2">
    <source>
        <dbReference type="ARBA" id="ARBA00022691"/>
    </source>
</evidence>
<evidence type="ECO:0000256" key="8">
    <source>
        <dbReference type="ARBA" id="ARBA00048428"/>
    </source>
</evidence>
<comment type="similarity">
    <text evidence="3">Belongs to the methyltransferase superfamily. Arsenite methyltransferase family.</text>
</comment>
<gene>
    <name evidence="10" type="ORF">BpHYR1_030715</name>
</gene>
<dbReference type="NCBIfam" id="NF008823">
    <property type="entry name" value="PRK11873.1"/>
    <property type="match status" value="1"/>
</dbReference>
<organism evidence="10 11">
    <name type="scientific">Brachionus plicatilis</name>
    <name type="common">Marine rotifer</name>
    <name type="synonym">Brachionus muelleri</name>
    <dbReference type="NCBI Taxonomy" id="10195"/>
    <lineage>
        <taxon>Eukaryota</taxon>
        <taxon>Metazoa</taxon>
        <taxon>Spiralia</taxon>
        <taxon>Gnathifera</taxon>
        <taxon>Rotifera</taxon>
        <taxon>Eurotatoria</taxon>
        <taxon>Monogononta</taxon>
        <taxon>Pseudotrocha</taxon>
        <taxon>Ploima</taxon>
        <taxon>Brachionidae</taxon>
        <taxon>Brachionus</taxon>
    </lineage>
</organism>
<accession>A0A3M7P1U0</accession>
<dbReference type="Proteomes" id="UP000276133">
    <property type="component" value="Unassembled WGS sequence"/>
</dbReference>
<comment type="catalytic activity">
    <reaction evidence="6">
        <text>arsenic triglutathione + [thioredoxin]-dithiol + S-adenosyl-L-methionine + 2 H2O = methylarsonous acid + [thioredoxin]-disulfide + 3 glutathione + S-adenosyl-L-homocysteine + H(+)</text>
        <dbReference type="Rhea" id="RHEA:69460"/>
        <dbReference type="Rhea" id="RHEA-COMP:10698"/>
        <dbReference type="Rhea" id="RHEA-COMP:10700"/>
        <dbReference type="ChEBI" id="CHEBI:15377"/>
        <dbReference type="ChEBI" id="CHEBI:15378"/>
        <dbReference type="ChEBI" id="CHEBI:17826"/>
        <dbReference type="ChEBI" id="CHEBI:29950"/>
        <dbReference type="ChEBI" id="CHEBI:50058"/>
        <dbReference type="ChEBI" id="CHEBI:57856"/>
        <dbReference type="ChEBI" id="CHEBI:57925"/>
        <dbReference type="ChEBI" id="CHEBI:59789"/>
        <dbReference type="ChEBI" id="CHEBI:183640"/>
        <dbReference type="EC" id="2.1.1.137"/>
    </reaction>
</comment>
<evidence type="ECO:0000259" key="9">
    <source>
        <dbReference type="Pfam" id="PF13847"/>
    </source>
</evidence>
<evidence type="ECO:0000256" key="3">
    <source>
        <dbReference type="ARBA" id="ARBA00034487"/>
    </source>
</evidence>
<feature type="domain" description="Methyltransferase" evidence="9">
    <location>
        <begin position="46"/>
        <end position="192"/>
    </location>
</feature>
<evidence type="ECO:0000256" key="7">
    <source>
        <dbReference type="ARBA" id="ARBA00047943"/>
    </source>
</evidence>
<dbReference type="EMBL" id="REGN01014120">
    <property type="protein sequence ID" value="RMZ93028.1"/>
    <property type="molecule type" value="Genomic_DNA"/>
</dbReference>
<dbReference type="GO" id="GO:0032259">
    <property type="term" value="P:methylation"/>
    <property type="evidence" value="ECO:0007669"/>
    <property type="project" value="UniProtKB-KW"/>
</dbReference>
<protein>
    <recommendedName>
        <fullName evidence="5">Arsenite methyltransferase</fullName>
        <ecNumber evidence="4">2.1.1.137</ecNumber>
    </recommendedName>
</protein>
<proteinExistence type="inferred from homology"/>
<evidence type="ECO:0000256" key="1">
    <source>
        <dbReference type="ARBA" id="ARBA00022679"/>
    </source>
</evidence>
<dbReference type="SUPFAM" id="SSF53335">
    <property type="entry name" value="S-adenosyl-L-methionine-dependent methyltransferases"/>
    <property type="match status" value="1"/>
</dbReference>
<evidence type="ECO:0000256" key="6">
    <source>
        <dbReference type="ARBA" id="ARBA00047941"/>
    </source>
</evidence>
<keyword evidence="2" id="KW-0949">S-adenosyl-L-methionine</keyword>
<evidence type="ECO:0000256" key="5">
    <source>
        <dbReference type="ARBA" id="ARBA00034545"/>
    </source>
</evidence>
<dbReference type="GO" id="GO:0030791">
    <property type="term" value="F:arsenite methyltransferase activity"/>
    <property type="evidence" value="ECO:0007669"/>
    <property type="project" value="UniProtKB-EC"/>
</dbReference>
<dbReference type="PANTHER" id="PTHR43675:SF8">
    <property type="entry name" value="ARSENITE METHYLTRANSFERASE"/>
    <property type="match status" value="1"/>
</dbReference>
<dbReference type="OrthoDB" id="8300214at2759"/>
<dbReference type="PANTHER" id="PTHR43675">
    <property type="entry name" value="ARSENITE METHYLTRANSFERASE"/>
    <property type="match status" value="1"/>
</dbReference>
<name>A0A3M7P1U0_BRAPC</name>
<comment type="caution">
    <text evidence="10">The sequence shown here is derived from an EMBL/GenBank/DDBJ whole genome shotgun (WGS) entry which is preliminary data.</text>
</comment>
<dbReference type="InterPro" id="IPR025714">
    <property type="entry name" value="Methyltranfer_dom"/>
</dbReference>
<feature type="non-terminal residue" evidence="10">
    <location>
        <position position="1"/>
    </location>
</feature>
<dbReference type="CDD" id="cd02440">
    <property type="entry name" value="AdoMet_MTases"/>
    <property type="match status" value="1"/>
</dbReference>
<comment type="catalytic activity">
    <reaction evidence="8">
        <text>arsenic triglutathione + 3 [thioredoxin]-dithiol + 3 S-adenosyl-L-methionine = trimethylarsine + 3 [thioredoxin]-disulfide + 3 glutathione + 3 S-adenosyl-L-homocysteine + 3 H(+)</text>
        <dbReference type="Rhea" id="RHEA:69432"/>
        <dbReference type="Rhea" id="RHEA-COMP:10698"/>
        <dbReference type="Rhea" id="RHEA-COMP:10700"/>
        <dbReference type="ChEBI" id="CHEBI:15378"/>
        <dbReference type="ChEBI" id="CHEBI:27130"/>
        <dbReference type="ChEBI" id="CHEBI:29950"/>
        <dbReference type="ChEBI" id="CHEBI:50058"/>
        <dbReference type="ChEBI" id="CHEBI:57856"/>
        <dbReference type="ChEBI" id="CHEBI:57925"/>
        <dbReference type="ChEBI" id="CHEBI:59789"/>
        <dbReference type="ChEBI" id="CHEBI:183640"/>
        <dbReference type="EC" id="2.1.1.137"/>
    </reaction>
</comment>
<dbReference type="InterPro" id="IPR029063">
    <property type="entry name" value="SAM-dependent_MTases_sf"/>
</dbReference>
<evidence type="ECO:0000313" key="11">
    <source>
        <dbReference type="Proteomes" id="UP000276133"/>
    </source>
</evidence>
<keyword evidence="1 10" id="KW-0808">Transferase</keyword>
<dbReference type="Gene3D" id="3.40.50.150">
    <property type="entry name" value="Vaccinia Virus protein VP39"/>
    <property type="match status" value="1"/>
</dbReference>
<dbReference type="AlphaFoldDB" id="A0A3M7P1U0"/>